<sequence>MRTFHCSCGNKLFFENSFCVSCNREVGWCPVCKGIHAMELDGKGGYTCTNKECQAHVVKCYNYSTYNVCNRMVETSPDVPHNFNNLCGYCQLTETIPDLSVEGNAQKWYDLEVAKRRLLYLLDELGLPYGSKSSNFELPLSFDFKEDVEASPVLGWIGLEKGEKVFTGHADGKITINLSEADPVEREKLRVSFGETHRTLVGHFRHEVGHYYWQLLVQDKDEEAYKAVFGDHENPSYSDAMDQYYKNGPKANWRNSYISAYATMHSWEDFAETWGTYLDMMAVLDTADNQDLLKLPKDDLVDTQLEEMLIRYADLSLRVNEVNRSLGLPDLLPETFSEPVVGKLSYIHRLIQKNRKQI</sequence>
<dbReference type="AlphaFoldDB" id="A0A3M9MUK8"/>
<dbReference type="Gene3D" id="3.40.390.70">
    <property type="match status" value="1"/>
</dbReference>
<reference evidence="2 3" key="1">
    <citation type="submission" date="2018-11" db="EMBL/GenBank/DDBJ databases">
        <title>Rufibacter latericius sp. nov., isolated from water in Baiyang Lake.</title>
        <authorList>
            <person name="Yang Y."/>
        </authorList>
    </citation>
    <scope>NUCLEOTIDE SEQUENCE [LARGE SCALE GENOMIC DNA]</scope>
    <source>
        <strain evidence="2 3">R-22-1c-1</strain>
    </source>
</reference>
<gene>
    <name evidence="2" type="ORF">EFB08_07265</name>
</gene>
<dbReference type="InterPro" id="IPR031321">
    <property type="entry name" value="UCP012641"/>
</dbReference>
<dbReference type="Pfam" id="PF15887">
    <property type="entry name" value="Peptidase_Mx"/>
    <property type="match status" value="1"/>
</dbReference>
<dbReference type="InterPro" id="IPR011201">
    <property type="entry name" value="Zinc-ribbon_6_bact"/>
</dbReference>
<dbReference type="EMBL" id="RJJD01000003">
    <property type="protein sequence ID" value="RNI29212.1"/>
    <property type="molecule type" value="Genomic_DNA"/>
</dbReference>
<protein>
    <recommendedName>
        <fullName evidence="1">Zinc-ribbon domain-containing protein</fullName>
    </recommendedName>
</protein>
<name>A0A3M9MUK8_9BACT</name>
<evidence type="ECO:0000259" key="1">
    <source>
        <dbReference type="Pfam" id="PF10005"/>
    </source>
</evidence>
<dbReference type="RefSeq" id="WP_123126272.1">
    <property type="nucleotide sequence ID" value="NZ_RJJD01000003.1"/>
</dbReference>
<dbReference type="Proteomes" id="UP000272117">
    <property type="component" value="Unassembled WGS sequence"/>
</dbReference>
<feature type="domain" description="Zinc-ribbon" evidence="1">
    <location>
        <begin position="4"/>
        <end position="100"/>
    </location>
</feature>
<evidence type="ECO:0000313" key="2">
    <source>
        <dbReference type="EMBL" id="RNI29212.1"/>
    </source>
</evidence>
<evidence type="ECO:0000313" key="3">
    <source>
        <dbReference type="Proteomes" id="UP000272117"/>
    </source>
</evidence>
<keyword evidence="3" id="KW-1185">Reference proteome</keyword>
<dbReference type="OrthoDB" id="256753at2"/>
<accession>A0A3M9MUK8</accession>
<dbReference type="Pfam" id="PF10005">
    <property type="entry name" value="Zn_ribbon_DZR_6"/>
    <property type="match status" value="1"/>
</dbReference>
<proteinExistence type="predicted"/>
<comment type="caution">
    <text evidence="2">The sequence shown here is derived from an EMBL/GenBank/DDBJ whole genome shotgun (WGS) entry which is preliminary data.</text>
</comment>
<dbReference type="PIRSF" id="PIRSF012641">
    <property type="entry name" value="UCP012641"/>
    <property type="match status" value="1"/>
</dbReference>
<organism evidence="2 3">
    <name type="scientific">Rufibacter latericius</name>
    <dbReference type="NCBI Taxonomy" id="2487040"/>
    <lineage>
        <taxon>Bacteria</taxon>
        <taxon>Pseudomonadati</taxon>
        <taxon>Bacteroidota</taxon>
        <taxon>Cytophagia</taxon>
        <taxon>Cytophagales</taxon>
        <taxon>Hymenobacteraceae</taxon>
        <taxon>Rufibacter</taxon>
    </lineage>
</organism>